<dbReference type="AlphaFoldDB" id="A0AA35WCW6"/>
<feature type="non-terminal residue" evidence="2">
    <location>
        <position position="1"/>
    </location>
</feature>
<dbReference type="Proteomes" id="UP001174909">
    <property type="component" value="Unassembled WGS sequence"/>
</dbReference>
<dbReference type="InterPro" id="IPR000488">
    <property type="entry name" value="Death_dom"/>
</dbReference>
<name>A0AA35WCW6_GEOBA</name>
<gene>
    <name evidence="2" type="ORF">GBAR_LOCUS10257</name>
</gene>
<comment type="caution">
    <text evidence="2">The sequence shown here is derived from an EMBL/GenBank/DDBJ whole genome shotgun (WGS) entry which is preliminary data.</text>
</comment>
<evidence type="ECO:0000259" key="1">
    <source>
        <dbReference type="PROSITE" id="PS50017"/>
    </source>
</evidence>
<feature type="domain" description="Death" evidence="1">
    <location>
        <begin position="405"/>
        <end position="450"/>
    </location>
</feature>
<reference evidence="2" key="1">
    <citation type="submission" date="2023-03" db="EMBL/GenBank/DDBJ databases">
        <authorList>
            <person name="Steffen K."/>
            <person name="Cardenas P."/>
        </authorList>
    </citation>
    <scope>NUCLEOTIDE SEQUENCE</scope>
</reference>
<evidence type="ECO:0000313" key="3">
    <source>
        <dbReference type="Proteomes" id="UP001174909"/>
    </source>
</evidence>
<keyword evidence="3" id="KW-1185">Reference proteome</keyword>
<dbReference type="EMBL" id="CASHTH010001559">
    <property type="protein sequence ID" value="CAI8016748.1"/>
    <property type="molecule type" value="Genomic_DNA"/>
</dbReference>
<sequence length="481" mass="53984">GEPDKSCGHIETESSTFGDSKAVATCISVNSEERSEKTVPIYCGGRPIPECVTQTSTLSDCTEKGIRYVDETNDFILEIQEGAIPEGERLTVDVGVALFGPFQFPEGLRPVSPVFWVCVRDNGRKFQFSKPVTVTIPHFLDLDNEEEIKFLGLTFLKANHNKNTAGLYEFQPLTEGKMDFNTLRTHGTLKTSHFCSLCLAAKFIPSSTQFCITSVLPRCPSPVGKNVGGCFFVTFLNLKTCLENVDSLINKRYREGYKTQRVPFRFNTDTQDPALEMNFSQPKHGRIGWKGRDTVFHSEVDFFVKDDISEGELQCLQSDEFYPPRFEVFFASLKENATLGDGQITFSGATSGIKFNLDLDLPDFTSPPVTHPAAETEVVSQIELKLLVIDDLQDVRSKLMEVETKWRDIGLELGLRDPQLETIHQANHHDVTSCFTAMLRQWLNRAYNTSQYGEPTQRRLSEAVCHRAGGKNPALADEILY</sequence>
<dbReference type="CDD" id="cd01670">
    <property type="entry name" value="Death"/>
    <property type="match status" value="1"/>
</dbReference>
<dbReference type="GO" id="GO:0007165">
    <property type="term" value="P:signal transduction"/>
    <property type="evidence" value="ECO:0007669"/>
    <property type="project" value="InterPro"/>
</dbReference>
<dbReference type="Gene3D" id="1.10.533.10">
    <property type="entry name" value="Death Domain, Fas"/>
    <property type="match status" value="1"/>
</dbReference>
<accession>A0AA35WCW6</accession>
<protein>
    <recommendedName>
        <fullName evidence="1">Death domain-containing protein</fullName>
    </recommendedName>
</protein>
<dbReference type="Gene3D" id="2.60.220.30">
    <property type="match status" value="1"/>
</dbReference>
<dbReference type="SUPFAM" id="SSF47986">
    <property type="entry name" value="DEATH domain"/>
    <property type="match status" value="1"/>
</dbReference>
<dbReference type="InterPro" id="IPR011029">
    <property type="entry name" value="DEATH-like_dom_sf"/>
</dbReference>
<dbReference type="PROSITE" id="PS50017">
    <property type="entry name" value="DEATH_DOMAIN"/>
    <property type="match status" value="1"/>
</dbReference>
<proteinExistence type="predicted"/>
<evidence type="ECO:0000313" key="2">
    <source>
        <dbReference type="EMBL" id="CAI8016748.1"/>
    </source>
</evidence>
<organism evidence="2 3">
    <name type="scientific">Geodia barretti</name>
    <name type="common">Barrett's horny sponge</name>
    <dbReference type="NCBI Taxonomy" id="519541"/>
    <lineage>
        <taxon>Eukaryota</taxon>
        <taxon>Metazoa</taxon>
        <taxon>Porifera</taxon>
        <taxon>Demospongiae</taxon>
        <taxon>Heteroscleromorpha</taxon>
        <taxon>Tetractinellida</taxon>
        <taxon>Astrophorina</taxon>
        <taxon>Geodiidae</taxon>
        <taxon>Geodia</taxon>
    </lineage>
</organism>